<name>A0A1I3G044_9PLAN</name>
<protein>
    <recommendedName>
        <fullName evidence="4">C4-type zinc ribbon domain-containing protein</fullName>
    </recommendedName>
</protein>
<dbReference type="EMBL" id="FOQD01000006">
    <property type="protein sequence ID" value="SFI16777.1"/>
    <property type="molecule type" value="Genomic_DNA"/>
</dbReference>
<keyword evidence="1" id="KW-0175">Coiled coil</keyword>
<evidence type="ECO:0008006" key="4">
    <source>
        <dbReference type="Google" id="ProtNLM"/>
    </source>
</evidence>
<evidence type="ECO:0000256" key="1">
    <source>
        <dbReference type="SAM" id="Coils"/>
    </source>
</evidence>
<keyword evidence="3" id="KW-1185">Reference proteome</keyword>
<dbReference type="Gene3D" id="1.10.287.1490">
    <property type="match status" value="1"/>
</dbReference>
<organism evidence="2 3">
    <name type="scientific">Planctomicrobium piriforme</name>
    <dbReference type="NCBI Taxonomy" id="1576369"/>
    <lineage>
        <taxon>Bacteria</taxon>
        <taxon>Pseudomonadati</taxon>
        <taxon>Planctomycetota</taxon>
        <taxon>Planctomycetia</taxon>
        <taxon>Planctomycetales</taxon>
        <taxon>Planctomycetaceae</taxon>
        <taxon>Planctomicrobium</taxon>
    </lineage>
</organism>
<accession>A0A1I3G044</accession>
<proteinExistence type="predicted"/>
<sequence>MASVAAQFNHLHSLLVQLKEAQDHLIKGPRQIKARQARVTEAEQQLAVKEQEWKDARATVDRKNLDLRSKESHLNDLQGKLNTASSNREYDIIRGQTGADQAAKAVLEDEILEWLDRVDVLQREVAECKLLIKQVQDDAHKFANDFETKASGLMQQEEELKKQIAEAEKIIPKDFYAQYRRLVEAYGAEGLASSENGMCNQCYVGITPQNRVLLNSGKLLFCSVCGRLLYPFDREAH</sequence>
<dbReference type="OrthoDB" id="260976at2"/>
<feature type="coiled-coil region" evidence="1">
    <location>
        <begin position="104"/>
        <end position="170"/>
    </location>
</feature>
<dbReference type="AlphaFoldDB" id="A0A1I3G044"/>
<evidence type="ECO:0000313" key="3">
    <source>
        <dbReference type="Proteomes" id="UP000199518"/>
    </source>
</evidence>
<reference evidence="3" key="1">
    <citation type="submission" date="2016-10" db="EMBL/GenBank/DDBJ databases">
        <authorList>
            <person name="Varghese N."/>
            <person name="Submissions S."/>
        </authorList>
    </citation>
    <scope>NUCLEOTIDE SEQUENCE [LARGE SCALE GENOMIC DNA]</scope>
    <source>
        <strain evidence="3">DSM 26348</strain>
    </source>
</reference>
<gene>
    <name evidence="2" type="ORF">SAMN05421753_106111</name>
</gene>
<evidence type="ECO:0000313" key="2">
    <source>
        <dbReference type="EMBL" id="SFI16777.1"/>
    </source>
</evidence>
<dbReference type="RefSeq" id="WP_092049499.1">
    <property type="nucleotide sequence ID" value="NZ_FOQD01000006.1"/>
</dbReference>
<dbReference type="STRING" id="1576369.SAMN05421753_106111"/>
<dbReference type="Proteomes" id="UP000199518">
    <property type="component" value="Unassembled WGS sequence"/>
</dbReference>
<feature type="coiled-coil region" evidence="1">
    <location>
        <begin position="32"/>
        <end position="59"/>
    </location>
</feature>